<dbReference type="GO" id="GO:0015074">
    <property type="term" value="P:DNA integration"/>
    <property type="evidence" value="ECO:0007669"/>
    <property type="project" value="InterPro"/>
</dbReference>
<keyword evidence="2" id="KW-1185">Reference proteome</keyword>
<dbReference type="GO" id="GO:0003676">
    <property type="term" value="F:nucleic acid binding"/>
    <property type="evidence" value="ECO:0007669"/>
    <property type="project" value="InterPro"/>
</dbReference>
<name>A0A7R8HCB4_LEPSM</name>
<dbReference type="PROSITE" id="PS50994">
    <property type="entry name" value="INTEGRASE"/>
    <property type="match status" value="1"/>
</dbReference>
<sequence>MTSQITNLVNACNISQAKAPSPPAKYLSFSPTYPWVRAHVYFLQFKGKDLHILVEAGSKWIEAIGFPKYLHSDNSPQFTNNKLKSKMSKWEMKASLSPSYYPESNVQAERVVQILKDMMKKNPRISSAVEHLFDHNIRIRIDGLLPNKSNPMKEPIRESTNVCYKNFNSYKPKWIPDASVEKIYLLLSRPFASIANLKPDI</sequence>
<proteinExistence type="predicted"/>
<dbReference type="InterPro" id="IPR012337">
    <property type="entry name" value="RNaseH-like_sf"/>
</dbReference>
<accession>A0A7R8HCB4</accession>
<protein>
    <submittedName>
        <fullName evidence="1">(salmon louse) hypothetical protein</fullName>
    </submittedName>
</protein>
<dbReference type="Proteomes" id="UP000675881">
    <property type="component" value="Chromosome 7"/>
</dbReference>
<dbReference type="InterPro" id="IPR050951">
    <property type="entry name" value="Retrovirus_Pol_polyprotein"/>
</dbReference>
<dbReference type="AlphaFoldDB" id="A0A7R8HCB4"/>
<dbReference type="EMBL" id="HG994586">
    <property type="protein sequence ID" value="CAF3004763.1"/>
    <property type="molecule type" value="Genomic_DNA"/>
</dbReference>
<dbReference type="InterPro" id="IPR036397">
    <property type="entry name" value="RNaseH_sf"/>
</dbReference>
<evidence type="ECO:0000313" key="2">
    <source>
        <dbReference type="Proteomes" id="UP000675881"/>
    </source>
</evidence>
<dbReference type="PANTHER" id="PTHR37984">
    <property type="entry name" value="PROTEIN CBG26694"/>
    <property type="match status" value="1"/>
</dbReference>
<organism evidence="1 2">
    <name type="scientific">Lepeophtheirus salmonis</name>
    <name type="common">Salmon louse</name>
    <name type="synonym">Caligus salmonis</name>
    <dbReference type="NCBI Taxonomy" id="72036"/>
    <lineage>
        <taxon>Eukaryota</taxon>
        <taxon>Metazoa</taxon>
        <taxon>Ecdysozoa</taxon>
        <taxon>Arthropoda</taxon>
        <taxon>Crustacea</taxon>
        <taxon>Multicrustacea</taxon>
        <taxon>Hexanauplia</taxon>
        <taxon>Copepoda</taxon>
        <taxon>Siphonostomatoida</taxon>
        <taxon>Caligidae</taxon>
        <taxon>Lepeophtheirus</taxon>
    </lineage>
</organism>
<reference evidence="1" key="1">
    <citation type="submission" date="2021-02" db="EMBL/GenBank/DDBJ databases">
        <authorList>
            <person name="Bekaert M."/>
        </authorList>
    </citation>
    <scope>NUCLEOTIDE SEQUENCE</scope>
    <source>
        <strain evidence="1">IoA-00</strain>
    </source>
</reference>
<dbReference type="OrthoDB" id="6745242at2759"/>
<evidence type="ECO:0000313" key="1">
    <source>
        <dbReference type="EMBL" id="CAF3004763.1"/>
    </source>
</evidence>
<dbReference type="Gene3D" id="3.30.420.10">
    <property type="entry name" value="Ribonuclease H-like superfamily/Ribonuclease H"/>
    <property type="match status" value="1"/>
</dbReference>
<dbReference type="SUPFAM" id="SSF53098">
    <property type="entry name" value="Ribonuclease H-like"/>
    <property type="match status" value="1"/>
</dbReference>
<dbReference type="PANTHER" id="PTHR37984:SF5">
    <property type="entry name" value="PROTEIN NYNRIN-LIKE"/>
    <property type="match status" value="1"/>
</dbReference>
<dbReference type="InterPro" id="IPR001584">
    <property type="entry name" value="Integrase_cat-core"/>
</dbReference>
<gene>
    <name evidence="1" type="ORF">LSAA_13016</name>
</gene>